<dbReference type="Proteomes" id="UP000886885">
    <property type="component" value="Chromosome 4D"/>
</dbReference>
<gene>
    <name evidence="2" type="ORF">POTOM_017178</name>
</gene>
<dbReference type="InterPro" id="IPR001087">
    <property type="entry name" value="GDSL"/>
</dbReference>
<dbReference type="GO" id="GO:0016298">
    <property type="term" value="F:lipase activity"/>
    <property type="evidence" value="ECO:0007669"/>
    <property type="project" value="TreeGrafter"/>
</dbReference>
<evidence type="ECO:0000313" key="3">
    <source>
        <dbReference type="Proteomes" id="UP000886885"/>
    </source>
</evidence>
<dbReference type="CDD" id="cd01837">
    <property type="entry name" value="SGNH_plant_lipase_like"/>
    <property type="match status" value="1"/>
</dbReference>
<dbReference type="OrthoDB" id="1600564at2759"/>
<evidence type="ECO:0000313" key="2">
    <source>
        <dbReference type="EMBL" id="KAG6777357.1"/>
    </source>
</evidence>
<proteinExistence type="predicted"/>
<organism evidence="2 3">
    <name type="scientific">Populus tomentosa</name>
    <name type="common">Chinese white poplar</name>
    <dbReference type="NCBI Taxonomy" id="118781"/>
    <lineage>
        <taxon>Eukaryota</taxon>
        <taxon>Viridiplantae</taxon>
        <taxon>Streptophyta</taxon>
        <taxon>Embryophyta</taxon>
        <taxon>Tracheophyta</taxon>
        <taxon>Spermatophyta</taxon>
        <taxon>Magnoliopsida</taxon>
        <taxon>eudicotyledons</taxon>
        <taxon>Gunneridae</taxon>
        <taxon>Pentapetalae</taxon>
        <taxon>rosids</taxon>
        <taxon>fabids</taxon>
        <taxon>Malpighiales</taxon>
        <taxon>Salicaceae</taxon>
        <taxon>Saliceae</taxon>
        <taxon>Populus</taxon>
    </lineage>
</organism>
<reference evidence="2" key="1">
    <citation type="journal article" date="2020" name="bioRxiv">
        <title>Hybrid origin of Populus tomentosa Carr. identified through genome sequencing and phylogenomic analysis.</title>
        <authorList>
            <person name="An X."/>
            <person name="Gao K."/>
            <person name="Chen Z."/>
            <person name="Li J."/>
            <person name="Yang X."/>
            <person name="Yang X."/>
            <person name="Zhou J."/>
            <person name="Guo T."/>
            <person name="Zhao T."/>
            <person name="Huang S."/>
            <person name="Miao D."/>
            <person name="Khan W.U."/>
            <person name="Rao P."/>
            <person name="Ye M."/>
            <person name="Lei B."/>
            <person name="Liao W."/>
            <person name="Wang J."/>
            <person name="Ji L."/>
            <person name="Li Y."/>
            <person name="Guo B."/>
            <person name="Mustafa N.S."/>
            <person name="Li S."/>
            <person name="Yun Q."/>
            <person name="Keller S.R."/>
            <person name="Mao J."/>
            <person name="Zhang R."/>
            <person name="Strauss S.H."/>
        </authorList>
    </citation>
    <scope>NUCLEOTIDE SEQUENCE</scope>
    <source>
        <strain evidence="2">GM15</strain>
        <tissue evidence="2">Leaf</tissue>
    </source>
</reference>
<dbReference type="PANTHER" id="PTHR45966">
    <property type="entry name" value="GDSL-LIKE LIPASE/ACYLHYDROLASE"/>
    <property type="match status" value="1"/>
</dbReference>
<dbReference type="InterPro" id="IPR035669">
    <property type="entry name" value="SGNH_plant_lipase-like"/>
</dbReference>
<dbReference type="InterPro" id="IPR044552">
    <property type="entry name" value="GLIP1-5/GLL25"/>
</dbReference>
<dbReference type="AlphaFoldDB" id="A0A8X7ZZS7"/>
<keyword evidence="1" id="KW-0732">Signal</keyword>
<keyword evidence="3" id="KW-1185">Reference proteome</keyword>
<evidence type="ECO:0000256" key="1">
    <source>
        <dbReference type="ARBA" id="ARBA00022729"/>
    </source>
</evidence>
<comment type="caution">
    <text evidence="2">The sequence shown here is derived from an EMBL/GenBank/DDBJ whole genome shotgun (WGS) entry which is preliminary data.</text>
</comment>
<dbReference type="PANTHER" id="PTHR45966:SF40">
    <property type="entry name" value="GDSL ESTERASE_LIPASE 1-LIKE"/>
    <property type="match status" value="1"/>
</dbReference>
<dbReference type="EMBL" id="JAAWWB010000008">
    <property type="protein sequence ID" value="KAG6777357.1"/>
    <property type="molecule type" value="Genomic_DNA"/>
</dbReference>
<accession>A0A8X7ZZS7</accession>
<protein>
    <submittedName>
        <fullName evidence="2">Uncharacterized protein</fullName>
    </submittedName>
</protein>
<sequence length="428" mass="47714">MVNSMMDSIHVTAEAELKKIELTTKNMESSRFMNICFLVFCASLIIPTRSHSYSHVALFIFGDSLYDVGNNNYLKNAPVRVNIKLYGETFFKNPTGRASDGLYSGILLLSTQNVFLQNDACNFAAAEFAKLPLIPPYSQPGNREFINGANFASGGAAALVETNQGRVIDLKTQLWNFKNMEKQLREKLGVAEVKKLLSKAVYIFYIGSNDYSVPFATNSTVLQSYSQEEYVKKVIGNITAVIQEIYKIGGRKFGLSKLTAGCDPASRALKLAITGGSGCMEEATMLAKLHNIALPEVLKEFESHIKGFTYSFFDFYTTADERLNNPSKYGFKEVKMACCGSGPYRGSLTCGLKGYQLCDNASEYLYLDAVHPTEKANYQFAKLMWKGSTEVVKPYNLKTLFEIKLKTCPNDPSRTRHSQQIFNNSAHQ</sequence>
<dbReference type="Pfam" id="PF00657">
    <property type="entry name" value="Lipase_GDSL"/>
    <property type="match status" value="1"/>
</dbReference>
<name>A0A8X7ZZS7_POPTO</name>